<sequence length="83" mass="9337">MKDNGGQAVGTSGNAFRFVDSDSLWEAKHKLLCAHPEVFYSLDGGWSKHGQEMSRAVTAKTVVIKTVTEKSWLLKEDPQFFKY</sequence>
<name>A0ACB0XNA7_MELEN</name>
<dbReference type="EMBL" id="CAVMJV010000001">
    <property type="protein sequence ID" value="CAK5009828.1"/>
    <property type="molecule type" value="Genomic_DNA"/>
</dbReference>
<accession>A0ACB0XNA7</accession>
<reference evidence="1" key="1">
    <citation type="submission" date="2023-11" db="EMBL/GenBank/DDBJ databases">
        <authorList>
            <person name="Poullet M."/>
        </authorList>
    </citation>
    <scope>NUCLEOTIDE SEQUENCE</scope>
    <source>
        <strain evidence="1">E1834</strain>
    </source>
</reference>
<comment type="caution">
    <text evidence="1">The sequence shown here is derived from an EMBL/GenBank/DDBJ whole genome shotgun (WGS) entry which is preliminary data.</text>
</comment>
<gene>
    <name evidence="1" type="ORF">MENTE1834_LOCUS1450</name>
</gene>
<proteinExistence type="predicted"/>
<evidence type="ECO:0000313" key="1">
    <source>
        <dbReference type="EMBL" id="CAK5009828.1"/>
    </source>
</evidence>
<dbReference type="Proteomes" id="UP001497535">
    <property type="component" value="Unassembled WGS sequence"/>
</dbReference>
<organism evidence="1 2">
    <name type="scientific">Meloidogyne enterolobii</name>
    <name type="common">Root-knot nematode worm</name>
    <name type="synonym">Meloidogyne mayaguensis</name>
    <dbReference type="NCBI Taxonomy" id="390850"/>
    <lineage>
        <taxon>Eukaryota</taxon>
        <taxon>Metazoa</taxon>
        <taxon>Ecdysozoa</taxon>
        <taxon>Nematoda</taxon>
        <taxon>Chromadorea</taxon>
        <taxon>Rhabditida</taxon>
        <taxon>Tylenchina</taxon>
        <taxon>Tylenchomorpha</taxon>
        <taxon>Tylenchoidea</taxon>
        <taxon>Meloidogynidae</taxon>
        <taxon>Meloidogyninae</taxon>
        <taxon>Meloidogyne</taxon>
    </lineage>
</organism>
<keyword evidence="2" id="KW-1185">Reference proteome</keyword>
<evidence type="ECO:0000313" key="2">
    <source>
        <dbReference type="Proteomes" id="UP001497535"/>
    </source>
</evidence>
<protein>
    <submittedName>
        <fullName evidence="1">Uncharacterized protein</fullName>
    </submittedName>
</protein>